<proteinExistence type="inferred from homology"/>
<accession>E3CUY2</accession>
<evidence type="ECO:0000313" key="9">
    <source>
        <dbReference type="EMBL" id="EFQ24108.1"/>
    </source>
</evidence>
<evidence type="ECO:0000259" key="6">
    <source>
        <dbReference type="Pfam" id="PF01368"/>
    </source>
</evidence>
<evidence type="ECO:0000256" key="1">
    <source>
        <dbReference type="ARBA" id="ARBA00005915"/>
    </source>
</evidence>
<feature type="domain" description="RecJ OB" evidence="8">
    <location>
        <begin position="455"/>
        <end position="548"/>
    </location>
</feature>
<evidence type="ECO:0000259" key="8">
    <source>
        <dbReference type="Pfam" id="PF17768"/>
    </source>
</evidence>
<sequence>MILAHAPEEIRVHQVDEATCLLARRLGLSPFLVGLLRLQDPEFGSASEGLPGWLSPDLEGLLRALPLTPSERKARELFEALPPGGRAVVYGDYDVDGLTSTTLALELLLLRGASVRYFIPHRFNQGYGFHESVVRTIASRGCDLLVVVDCGTKDLEAVREARRAGIPVAIFDHHQAGEVLPEDAVLVNPHAEPASSPAARQLCAAGVLWAWASRTEAAPREWLEERLDLVCLATLADCVSLKNPLNRSLVRRGLQVLRSAPRRGLRLLLEKLDLQAPKVDEEDLTMKVIPCLNAAGRLDLAEQAVRLLHPGDEPLDPLVRNLVDLNQKRRFLSGQVHRDARGDGDHHVHQGNDWPVGVLSSVASRLCSERGRPVALVAPTGTQLRGTLRMPEGGGGDAVAVLQELSSDLAAWGGHRQAAGFAVEPGLWGKVRPRLEQLLRDVPLLSEPLHVLAWPLEALTPEAWAEAEVLRPFGMGNPSPLFLDAGGAIPSVQPLGKTGKVFKVLLGRCELVAFDEERLLERVIPQGWIYRPRQEVWRGRRQLRLYLERIVQGAPVGSAAGGCVG</sequence>
<keyword evidence="10" id="KW-1185">Reference proteome</keyword>
<evidence type="ECO:0000256" key="2">
    <source>
        <dbReference type="ARBA" id="ARBA00019841"/>
    </source>
</evidence>
<name>E3CUY2_9BACT</name>
<keyword evidence="4" id="KW-0378">Hydrolase</keyword>
<feature type="domain" description="DDH" evidence="6">
    <location>
        <begin position="88"/>
        <end position="234"/>
    </location>
</feature>
<dbReference type="InterPro" id="IPR051673">
    <property type="entry name" value="SSDNA_exonuclease_RecJ"/>
</dbReference>
<dbReference type="GO" id="GO:0004527">
    <property type="term" value="F:exonuclease activity"/>
    <property type="evidence" value="ECO:0007669"/>
    <property type="project" value="UniProtKB-KW"/>
</dbReference>
<dbReference type="HOGENOM" id="CLU_009736_5_2_0"/>
<dbReference type="AlphaFoldDB" id="E3CUY2"/>
<gene>
    <name evidence="9" type="ORF">Apau_1690</name>
</gene>
<dbReference type="Pfam" id="PF01368">
    <property type="entry name" value="DHH"/>
    <property type="match status" value="1"/>
</dbReference>
<evidence type="ECO:0000256" key="5">
    <source>
        <dbReference type="ARBA" id="ARBA00022839"/>
    </source>
</evidence>
<dbReference type="Proteomes" id="UP000005096">
    <property type="component" value="Chromosome"/>
</dbReference>
<dbReference type="InterPro" id="IPR041122">
    <property type="entry name" value="RecJ_OB"/>
</dbReference>
<dbReference type="PANTHER" id="PTHR30255">
    <property type="entry name" value="SINGLE-STRANDED-DNA-SPECIFIC EXONUCLEASE RECJ"/>
    <property type="match status" value="1"/>
</dbReference>
<comment type="similarity">
    <text evidence="1">Belongs to the RecJ family.</text>
</comment>
<keyword evidence="5" id="KW-0269">Exonuclease</keyword>
<feature type="domain" description="DHHA1" evidence="7">
    <location>
        <begin position="349"/>
        <end position="426"/>
    </location>
</feature>
<dbReference type="RefSeq" id="WP_006301328.1">
    <property type="nucleotide sequence ID" value="NZ_CM001022.1"/>
</dbReference>
<dbReference type="PaxDb" id="584708-Apau_1690"/>
<dbReference type="SUPFAM" id="SSF64182">
    <property type="entry name" value="DHH phosphoesterases"/>
    <property type="match status" value="1"/>
</dbReference>
<dbReference type="InterPro" id="IPR038763">
    <property type="entry name" value="DHH_sf"/>
</dbReference>
<dbReference type="STRING" id="584708.Apau_1690"/>
<dbReference type="Pfam" id="PF17768">
    <property type="entry name" value="RecJ_OB"/>
    <property type="match status" value="1"/>
</dbReference>
<dbReference type="GO" id="GO:0003676">
    <property type="term" value="F:nucleic acid binding"/>
    <property type="evidence" value="ECO:0007669"/>
    <property type="project" value="InterPro"/>
</dbReference>
<evidence type="ECO:0000259" key="7">
    <source>
        <dbReference type="Pfam" id="PF02272"/>
    </source>
</evidence>
<dbReference type="InterPro" id="IPR003156">
    <property type="entry name" value="DHHA1_dom"/>
</dbReference>
<organism evidence="9 10">
    <name type="scientific">Aminomonas paucivorans DSM 12260</name>
    <dbReference type="NCBI Taxonomy" id="584708"/>
    <lineage>
        <taxon>Bacteria</taxon>
        <taxon>Thermotogati</taxon>
        <taxon>Synergistota</taxon>
        <taxon>Synergistia</taxon>
        <taxon>Synergistales</taxon>
        <taxon>Synergistaceae</taxon>
        <taxon>Aminomonas</taxon>
    </lineage>
</organism>
<dbReference type="InterPro" id="IPR001667">
    <property type="entry name" value="DDH_dom"/>
</dbReference>
<evidence type="ECO:0000256" key="3">
    <source>
        <dbReference type="ARBA" id="ARBA00022722"/>
    </source>
</evidence>
<dbReference type="OrthoDB" id="9809852at2"/>
<dbReference type="EMBL" id="CM001022">
    <property type="protein sequence ID" value="EFQ24108.1"/>
    <property type="molecule type" value="Genomic_DNA"/>
</dbReference>
<dbReference type="Pfam" id="PF02272">
    <property type="entry name" value="DHHA1"/>
    <property type="match status" value="1"/>
</dbReference>
<dbReference type="eggNOG" id="COG0608">
    <property type="taxonomic scope" value="Bacteria"/>
</dbReference>
<evidence type="ECO:0000256" key="4">
    <source>
        <dbReference type="ARBA" id="ARBA00022801"/>
    </source>
</evidence>
<protein>
    <recommendedName>
        <fullName evidence="2">Single-stranded-DNA-specific exonuclease RecJ</fullName>
    </recommendedName>
</protein>
<evidence type="ECO:0000313" key="10">
    <source>
        <dbReference type="Proteomes" id="UP000005096"/>
    </source>
</evidence>
<dbReference type="Gene3D" id="2.40.50.460">
    <property type="match status" value="1"/>
</dbReference>
<reference evidence="9 10" key="1">
    <citation type="journal article" date="2010" name="Stand. Genomic Sci.">
        <title>Non-contiguous finished genome sequence of Aminomonas paucivorans type strain (GLU-3).</title>
        <authorList>
            <person name="Pitluck S."/>
            <person name="Yasawong M."/>
            <person name="Held B."/>
            <person name="Lapidus A."/>
            <person name="Nolan M."/>
            <person name="Copeland A."/>
            <person name="Lucas S."/>
            <person name="Del Rio T.G."/>
            <person name="Tice H."/>
            <person name="Cheng J.F."/>
            <person name="Chertkov O."/>
            <person name="Goodwin L."/>
            <person name="Tapia R."/>
            <person name="Han C."/>
            <person name="Liolios K."/>
            <person name="Ivanova N."/>
            <person name="Mavromatis K."/>
            <person name="Ovchinnikova G."/>
            <person name="Pati A."/>
            <person name="Chen A."/>
            <person name="Palaniappan K."/>
            <person name="Land M."/>
            <person name="Hauser L."/>
            <person name="Chang Y.J."/>
            <person name="Jeffries C.D."/>
            <person name="Pukall R."/>
            <person name="Spring S."/>
            <person name="Rohde M."/>
            <person name="Sikorski J."/>
            <person name="Goker M."/>
            <person name="Woyke T."/>
            <person name="Bristow J."/>
            <person name="Eisen J.A."/>
            <person name="Markowitz V."/>
            <person name="Hugenholtz P."/>
            <person name="Kyrpides N.C."/>
            <person name="Klenk H.P."/>
        </authorList>
    </citation>
    <scope>NUCLEOTIDE SEQUENCE [LARGE SCALE GENOMIC DNA]</scope>
    <source>
        <strain evidence="9 10">DSM 12260</strain>
    </source>
</reference>
<dbReference type="Gene3D" id="3.90.1640.30">
    <property type="match status" value="1"/>
</dbReference>
<dbReference type="PANTHER" id="PTHR30255:SF2">
    <property type="entry name" value="SINGLE-STRANDED-DNA-SPECIFIC EXONUCLEASE RECJ"/>
    <property type="match status" value="1"/>
</dbReference>
<keyword evidence="3" id="KW-0540">Nuclease</keyword>